<feature type="domain" description="Protein-glutamine gamma-glutamyltransferase-like C-terminal" evidence="3">
    <location>
        <begin position="158"/>
        <end position="226"/>
    </location>
</feature>
<organism evidence="4 5">
    <name type="scientific">Glycomyces sambucus</name>
    <dbReference type="NCBI Taxonomy" id="380244"/>
    <lineage>
        <taxon>Bacteria</taxon>
        <taxon>Bacillati</taxon>
        <taxon>Actinomycetota</taxon>
        <taxon>Actinomycetes</taxon>
        <taxon>Glycomycetales</taxon>
        <taxon>Glycomycetaceae</taxon>
        <taxon>Glycomyces</taxon>
    </lineage>
</organism>
<dbReference type="AlphaFoldDB" id="A0A1G9GKZ0"/>
<dbReference type="Pfam" id="PF13559">
    <property type="entry name" value="DUF4129"/>
    <property type="match status" value="1"/>
</dbReference>
<evidence type="ECO:0000313" key="4">
    <source>
        <dbReference type="EMBL" id="SDL01351.1"/>
    </source>
</evidence>
<evidence type="ECO:0000256" key="1">
    <source>
        <dbReference type="SAM" id="MobiDB-lite"/>
    </source>
</evidence>
<proteinExistence type="predicted"/>
<keyword evidence="2" id="KW-0472">Membrane</keyword>
<feature type="region of interest" description="Disordered" evidence="1">
    <location>
        <begin position="41"/>
        <end position="72"/>
    </location>
</feature>
<dbReference type="EMBL" id="FNGF01000003">
    <property type="protein sequence ID" value="SDL01351.1"/>
    <property type="molecule type" value="Genomic_DNA"/>
</dbReference>
<gene>
    <name evidence="4" type="ORF">SAMN05216298_2271</name>
</gene>
<feature type="transmembrane region" description="Helical" evidence="2">
    <location>
        <begin position="81"/>
        <end position="102"/>
    </location>
</feature>
<name>A0A1G9GKZ0_9ACTN</name>
<dbReference type="RefSeq" id="WP_143034742.1">
    <property type="nucleotide sequence ID" value="NZ_FNGF01000003.1"/>
</dbReference>
<evidence type="ECO:0000313" key="5">
    <source>
        <dbReference type="Proteomes" id="UP000198662"/>
    </source>
</evidence>
<evidence type="ECO:0000259" key="3">
    <source>
        <dbReference type="Pfam" id="PF13559"/>
    </source>
</evidence>
<feature type="compositionally biased region" description="Pro residues" evidence="1">
    <location>
        <begin position="55"/>
        <end position="67"/>
    </location>
</feature>
<keyword evidence="5" id="KW-1185">Reference proteome</keyword>
<keyword evidence="2" id="KW-1133">Transmembrane helix</keyword>
<keyword evidence="2" id="KW-0812">Transmembrane</keyword>
<feature type="transmembrane region" description="Helical" evidence="2">
    <location>
        <begin position="12"/>
        <end position="32"/>
    </location>
</feature>
<dbReference type="STRING" id="380244.SAMN05216298_2271"/>
<protein>
    <recommendedName>
        <fullName evidence="3">Protein-glutamine gamma-glutamyltransferase-like C-terminal domain-containing protein</fullName>
    </recommendedName>
</protein>
<dbReference type="InterPro" id="IPR025403">
    <property type="entry name" value="TgpA-like_C"/>
</dbReference>
<sequence length="239" mass="25529">MTPPAPPERSALRRWLPVGVVVAALLVVGIAAQGTGIQWDQGRLPTAGGDAPTFEAPPPSMEPPPSLPGGEPGATFSLPPWVTWLVLGVLIGIPALLLLLFIARRVIAWLVDAPESSGVPDPETAYLHRDFALVDDAIAAALAEMDLGTDARSAIIACWVHFERAAAAVGIERESSDTPADLVHKLLARHDLDGAALNRLTETYLRARYSPREVGEPDRDRARDALVALRSQLGVREAQ</sequence>
<dbReference type="Proteomes" id="UP000198662">
    <property type="component" value="Unassembled WGS sequence"/>
</dbReference>
<evidence type="ECO:0000256" key="2">
    <source>
        <dbReference type="SAM" id="Phobius"/>
    </source>
</evidence>
<accession>A0A1G9GKZ0</accession>
<dbReference type="OrthoDB" id="5198230at2"/>
<reference evidence="5" key="1">
    <citation type="submission" date="2016-10" db="EMBL/GenBank/DDBJ databases">
        <authorList>
            <person name="Varghese N."/>
            <person name="Submissions S."/>
        </authorList>
    </citation>
    <scope>NUCLEOTIDE SEQUENCE [LARGE SCALE GENOMIC DNA]</scope>
    <source>
        <strain evidence="5">CGMCC 4.3147</strain>
    </source>
</reference>